<dbReference type="VEuPathDB" id="MicrosporidiaDB:G9O61_00g018420"/>
<keyword evidence="5" id="KW-0067">ATP-binding</keyword>
<dbReference type="InterPro" id="IPR003439">
    <property type="entry name" value="ABC_transporter-like_ATP-bd"/>
</dbReference>
<name>A0A0F9WA40_9MICR</name>
<evidence type="ECO:0000313" key="11">
    <source>
        <dbReference type="Proteomes" id="UP000034350"/>
    </source>
</evidence>
<feature type="domain" description="ABC transporter" evidence="9">
    <location>
        <begin position="8"/>
        <end position="251"/>
    </location>
</feature>
<gene>
    <name evidence="10" type="ORF">AAJ76_6800015621</name>
</gene>
<sequence length="648" mass="74557">MTDCKNILTYENLVYEVKNKDKKIHTEYARIINGLSGEVKSGRITAVMGASGCGKTHFFELLIGSLSSNCKTSGIITYNGQERDWKKWIKMIAFLPQDDIYYPDYTLYESIMYNLSFDSSKTQKEKEALANQAMKNSSIFHKKDAPLKTLSGGERKRAMIAITLANKPEILILDEPTTGLDSNSALIIVENLKAYAEKNDKIVIMTVHQPGQGLYYLFGDLIFLTKGGLFYSGAADKIAGFLINNGIEPLKHMSISEFLFVLHSKDENSQVAIKYDPIVKEIERKNASEQLFLPQSCNNNSVIINNFSIRHSFILFNHNAKLLLKGHMLIRTLFVFILFASLFIFLAFFGDFTKIVKFFANSSRIDFKNLKLSEKFALAYLLYLNEFISSVIIYTMFFSINVQQHIIWSLEIFTGKYSVYSHLFYRFLEKFLVCMFFLSIDFINHLFLNKGFAIPLEIMLMLYGVIIISLSLLIFVNLLISSLPLRENFLLLLQALHNYLILSPHSIFHALLKEGLKEMLKKYIKTGYLIMNCYFLFPTFNFDAWANIVTRSKEIEHKNRDLDLFFKIIVKSDLKKDIFYILCHGTPEYLFPSYSTDANFILSIFDIKITPFILKLLIPITSIFCLTLVFLGVKWSKVPNIRTILAKK</sequence>
<feature type="transmembrane region" description="Helical" evidence="8">
    <location>
        <begin position="612"/>
        <end position="633"/>
    </location>
</feature>
<dbReference type="Proteomes" id="UP000034350">
    <property type="component" value="Unassembled WGS sequence"/>
</dbReference>
<comment type="subcellular location">
    <subcellularLocation>
        <location evidence="1">Membrane</location>
        <topology evidence="1">Multi-pass membrane protein</topology>
    </subcellularLocation>
</comment>
<reference evidence="10 11" key="1">
    <citation type="journal article" date="2015" name="Environ. Microbiol.">
        <title>Genome analyses suggest the presence of polyploidy and recent human-driven expansions in eight global populations of the honeybee pathogen Nosema ceranae.</title>
        <authorList>
            <person name="Pelin A."/>
            <person name="Selman M."/>
            <person name="Aris-Brosou S."/>
            <person name="Farinelli L."/>
            <person name="Corradi N."/>
        </authorList>
    </citation>
    <scope>NUCLEOTIDE SEQUENCE [LARGE SCALE GENOMIC DNA]</scope>
    <source>
        <strain evidence="10 11">PA08 1199</strain>
    </source>
</reference>
<dbReference type="InterPro" id="IPR003593">
    <property type="entry name" value="AAA+_ATPase"/>
</dbReference>
<dbReference type="Gene3D" id="3.40.50.300">
    <property type="entry name" value="P-loop containing nucleotide triphosphate hydrolases"/>
    <property type="match status" value="1"/>
</dbReference>
<dbReference type="PANTHER" id="PTHR48041:SF91">
    <property type="entry name" value="ABC TRANSPORTER G FAMILY MEMBER 28"/>
    <property type="match status" value="1"/>
</dbReference>
<dbReference type="InterPro" id="IPR027417">
    <property type="entry name" value="P-loop_NTPase"/>
</dbReference>
<evidence type="ECO:0000313" key="10">
    <source>
        <dbReference type="EMBL" id="KKO74471.1"/>
    </source>
</evidence>
<accession>A0A0F9WA40</accession>
<feature type="transmembrane region" description="Helical" evidence="8">
    <location>
        <begin position="427"/>
        <end position="448"/>
    </location>
</feature>
<keyword evidence="11" id="KW-1185">Reference proteome</keyword>
<evidence type="ECO:0000256" key="7">
    <source>
        <dbReference type="ARBA" id="ARBA00023136"/>
    </source>
</evidence>
<dbReference type="SUPFAM" id="SSF52540">
    <property type="entry name" value="P-loop containing nucleoside triphosphate hydrolases"/>
    <property type="match status" value="1"/>
</dbReference>
<evidence type="ECO:0000256" key="2">
    <source>
        <dbReference type="ARBA" id="ARBA00022448"/>
    </source>
</evidence>
<evidence type="ECO:0000256" key="4">
    <source>
        <dbReference type="ARBA" id="ARBA00022741"/>
    </source>
</evidence>
<organism evidence="10 11">
    <name type="scientific">Vairimorpha ceranae</name>
    <dbReference type="NCBI Taxonomy" id="40302"/>
    <lineage>
        <taxon>Eukaryota</taxon>
        <taxon>Fungi</taxon>
        <taxon>Fungi incertae sedis</taxon>
        <taxon>Microsporidia</taxon>
        <taxon>Nosematidae</taxon>
        <taxon>Vairimorpha</taxon>
    </lineage>
</organism>
<feature type="transmembrane region" description="Helical" evidence="8">
    <location>
        <begin position="377"/>
        <end position="400"/>
    </location>
</feature>
<dbReference type="GO" id="GO:0042626">
    <property type="term" value="F:ATPase-coupled transmembrane transporter activity"/>
    <property type="evidence" value="ECO:0007669"/>
    <property type="project" value="TreeGrafter"/>
</dbReference>
<keyword evidence="2" id="KW-0813">Transport</keyword>
<evidence type="ECO:0000256" key="3">
    <source>
        <dbReference type="ARBA" id="ARBA00022692"/>
    </source>
</evidence>
<evidence type="ECO:0000256" key="5">
    <source>
        <dbReference type="ARBA" id="ARBA00022840"/>
    </source>
</evidence>
<dbReference type="EMBL" id="JPQZ01000068">
    <property type="protein sequence ID" value="KKO74471.1"/>
    <property type="molecule type" value="Genomic_DNA"/>
</dbReference>
<proteinExistence type="predicted"/>
<dbReference type="GeneID" id="36321177"/>
<keyword evidence="7 8" id="KW-0472">Membrane</keyword>
<dbReference type="InterPro" id="IPR050352">
    <property type="entry name" value="ABCG_transporters"/>
</dbReference>
<evidence type="ECO:0000256" key="6">
    <source>
        <dbReference type="ARBA" id="ARBA00022989"/>
    </source>
</evidence>
<keyword evidence="6 8" id="KW-1133">Transmembrane helix</keyword>
<protein>
    <submittedName>
        <fullName evidence="10">Abc transporter</fullName>
    </submittedName>
</protein>
<dbReference type="GO" id="GO:0016020">
    <property type="term" value="C:membrane"/>
    <property type="evidence" value="ECO:0007669"/>
    <property type="project" value="UniProtKB-SubCell"/>
</dbReference>
<dbReference type="InterPro" id="IPR017871">
    <property type="entry name" value="ABC_transporter-like_CS"/>
</dbReference>
<comment type="caution">
    <text evidence="10">The sequence shown here is derived from an EMBL/GenBank/DDBJ whole genome shotgun (WGS) entry which is preliminary data.</text>
</comment>
<dbReference type="VEuPathDB" id="MicrosporidiaDB:NCER_102117"/>
<dbReference type="GO" id="GO:0016887">
    <property type="term" value="F:ATP hydrolysis activity"/>
    <property type="evidence" value="ECO:0007669"/>
    <property type="project" value="InterPro"/>
</dbReference>
<dbReference type="GO" id="GO:0005524">
    <property type="term" value="F:ATP binding"/>
    <property type="evidence" value="ECO:0007669"/>
    <property type="project" value="UniProtKB-KW"/>
</dbReference>
<dbReference type="RefSeq" id="XP_024330213.1">
    <property type="nucleotide sequence ID" value="XM_024476225.1"/>
</dbReference>
<dbReference type="AlphaFoldDB" id="A0A0F9WA40"/>
<feature type="transmembrane region" description="Helical" evidence="8">
    <location>
        <begin position="333"/>
        <end position="356"/>
    </location>
</feature>
<evidence type="ECO:0000259" key="9">
    <source>
        <dbReference type="PROSITE" id="PS50893"/>
    </source>
</evidence>
<keyword evidence="3 8" id="KW-0812">Transmembrane</keyword>
<dbReference type="VEuPathDB" id="MicrosporidiaDB:G9O61_00g018430"/>
<dbReference type="VEuPathDB" id="MicrosporidiaDB:AAJ76_6800015621"/>
<dbReference type="PROSITE" id="PS00211">
    <property type="entry name" value="ABC_TRANSPORTER_1"/>
    <property type="match status" value="1"/>
</dbReference>
<evidence type="ECO:0000256" key="1">
    <source>
        <dbReference type="ARBA" id="ARBA00004141"/>
    </source>
</evidence>
<evidence type="ECO:0000256" key="8">
    <source>
        <dbReference type="SAM" id="Phobius"/>
    </source>
</evidence>
<keyword evidence="4" id="KW-0547">Nucleotide-binding</keyword>
<feature type="transmembrane region" description="Helical" evidence="8">
    <location>
        <begin position="460"/>
        <end position="483"/>
    </location>
</feature>
<dbReference type="SMART" id="SM00382">
    <property type="entry name" value="AAA"/>
    <property type="match status" value="1"/>
</dbReference>
<dbReference type="PANTHER" id="PTHR48041">
    <property type="entry name" value="ABC TRANSPORTER G FAMILY MEMBER 28"/>
    <property type="match status" value="1"/>
</dbReference>
<dbReference type="Pfam" id="PF00005">
    <property type="entry name" value="ABC_tran"/>
    <property type="match status" value="1"/>
</dbReference>
<dbReference type="PROSITE" id="PS50893">
    <property type="entry name" value="ABC_TRANSPORTER_2"/>
    <property type="match status" value="1"/>
</dbReference>
<dbReference type="OrthoDB" id="2141921at2759"/>